<feature type="transmembrane region" description="Helical" evidence="1">
    <location>
        <begin position="120"/>
        <end position="139"/>
    </location>
</feature>
<evidence type="ECO:0000256" key="1">
    <source>
        <dbReference type="SAM" id="Phobius"/>
    </source>
</evidence>
<accession>A0A3N1XPM2</accession>
<feature type="transmembrane region" description="Helical" evidence="1">
    <location>
        <begin position="80"/>
        <end position="100"/>
    </location>
</feature>
<keyword evidence="1" id="KW-0812">Transmembrane</keyword>
<evidence type="ECO:0000313" key="3">
    <source>
        <dbReference type="Proteomes" id="UP000273083"/>
    </source>
</evidence>
<proteinExistence type="predicted"/>
<reference evidence="2 3" key="1">
    <citation type="submission" date="2018-11" db="EMBL/GenBank/DDBJ databases">
        <title>Genomic Encyclopedia of Type Strains, Phase IV (KMG-IV): sequencing the most valuable type-strain genomes for metagenomic binning, comparative biology and taxonomic classification.</title>
        <authorList>
            <person name="Goeker M."/>
        </authorList>
    </citation>
    <scope>NUCLEOTIDE SEQUENCE [LARGE SCALE GENOMIC DNA]</scope>
    <source>
        <strain evidence="2 3">DSM 26537</strain>
    </source>
</reference>
<dbReference type="AlphaFoldDB" id="A0A3N1XPM2"/>
<protein>
    <submittedName>
        <fullName evidence="2">Uncharacterized protein</fullName>
    </submittedName>
</protein>
<name>A0A3N1XPM2_9FIRM</name>
<feature type="transmembrane region" description="Helical" evidence="1">
    <location>
        <begin position="5"/>
        <end position="21"/>
    </location>
</feature>
<comment type="caution">
    <text evidence="2">The sequence shown here is derived from an EMBL/GenBank/DDBJ whole genome shotgun (WGS) entry which is preliminary data.</text>
</comment>
<organism evidence="2 3">
    <name type="scientific">Mobilisporobacter senegalensis</name>
    <dbReference type="NCBI Taxonomy" id="1329262"/>
    <lineage>
        <taxon>Bacteria</taxon>
        <taxon>Bacillati</taxon>
        <taxon>Bacillota</taxon>
        <taxon>Clostridia</taxon>
        <taxon>Lachnospirales</taxon>
        <taxon>Lachnospiraceae</taxon>
        <taxon>Mobilisporobacter</taxon>
    </lineage>
</organism>
<dbReference type="RefSeq" id="WP_123609110.1">
    <property type="nucleotide sequence ID" value="NZ_RJVG01000004.1"/>
</dbReference>
<feature type="transmembrane region" description="Helical" evidence="1">
    <location>
        <begin position="41"/>
        <end position="60"/>
    </location>
</feature>
<dbReference type="EMBL" id="RJVG01000004">
    <property type="protein sequence ID" value="ROR28613.1"/>
    <property type="molecule type" value="Genomic_DNA"/>
</dbReference>
<keyword evidence="3" id="KW-1185">Reference proteome</keyword>
<dbReference type="Proteomes" id="UP000273083">
    <property type="component" value="Unassembled WGS sequence"/>
</dbReference>
<evidence type="ECO:0000313" key="2">
    <source>
        <dbReference type="EMBL" id="ROR28613.1"/>
    </source>
</evidence>
<gene>
    <name evidence="2" type="ORF">EDD66_104200</name>
</gene>
<dbReference type="OrthoDB" id="2973330at2"/>
<keyword evidence="1" id="KW-0472">Membrane</keyword>
<sequence length="155" mass="18295">MKKLWIKYLGYIILIFIYLIYREYAVRGMEEDYLRFNMTTHTYLIIPFLLNIGLGILLGLENLVRETKKEGIWRICWPKIICLVIPLLYLSIAVLFQFSGNEILGTIMVYPVNIFLNKSLDLLPILQIMCGYFIMTSVYKQGEKRINLNNFINKI</sequence>
<keyword evidence="1" id="KW-1133">Transmembrane helix</keyword>